<dbReference type="AlphaFoldDB" id="A0A9W4ULH3"/>
<feature type="transmembrane region" description="Helical" evidence="2">
    <location>
        <begin position="115"/>
        <end position="135"/>
    </location>
</feature>
<evidence type="ECO:0008006" key="5">
    <source>
        <dbReference type="Google" id="ProtNLM"/>
    </source>
</evidence>
<proteinExistence type="predicted"/>
<keyword evidence="2" id="KW-0812">Transmembrane</keyword>
<keyword evidence="2" id="KW-0472">Membrane</keyword>
<gene>
    <name evidence="3" type="ORF">PDIGIT_LOCUS11301</name>
</gene>
<feature type="transmembrane region" description="Helical" evidence="2">
    <location>
        <begin position="82"/>
        <end position="103"/>
    </location>
</feature>
<accession>A0A9W4ULH3</accession>
<feature type="compositionally biased region" description="Low complexity" evidence="1">
    <location>
        <begin position="295"/>
        <end position="311"/>
    </location>
</feature>
<keyword evidence="4" id="KW-1185">Reference proteome</keyword>
<organism evidence="3 4">
    <name type="scientific">Periconia digitata</name>
    <dbReference type="NCBI Taxonomy" id="1303443"/>
    <lineage>
        <taxon>Eukaryota</taxon>
        <taxon>Fungi</taxon>
        <taxon>Dikarya</taxon>
        <taxon>Ascomycota</taxon>
        <taxon>Pezizomycotina</taxon>
        <taxon>Dothideomycetes</taxon>
        <taxon>Pleosporomycetidae</taxon>
        <taxon>Pleosporales</taxon>
        <taxon>Massarineae</taxon>
        <taxon>Periconiaceae</taxon>
        <taxon>Periconia</taxon>
    </lineage>
</organism>
<feature type="transmembrane region" description="Helical" evidence="2">
    <location>
        <begin position="147"/>
        <end position="168"/>
    </location>
</feature>
<dbReference type="OrthoDB" id="10010954at2759"/>
<feature type="transmembrane region" description="Helical" evidence="2">
    <location>
        <begin position="251"/>
        <end position="271"/>
    </location>
</feature>
<feature type="compositionally biased region" description="Basic and acidic residues" evidence="1">
    <location>
        <begin position="282"/>
        <end position="292"/>
    </location>
</feature>
<feature type="transmembrane region" description="Helical" evidence="2">
    <location>
        <begin position="174"/>
        <end position="194"/>
    </location>
</feature>
<comment type="caution">
    <text evidence="3">The sequence shown here is derived from an EMBL/GenBank/DDBJ whole genome shotgun (WGS) entry which is preliminary data.</text>
</comment>
<reference evidence="3" key="1">
    <citation type="submission" date="2023-01" db="EMBL/GenBank/DDBJ databases">
        <authorList>
            <person name="Van Ghelder C."/>
            <person name="Rancurel C."/>
        </authorList>
    </citation>
    <scope>NUCLEOTIDE SEQUENCE</scope>
    <source>
        <strain evidence="3">CNCM I-4278</strain>
    </source>
</reference>
<protein>
    <recommendedName>
        <fullName evidence="5">TLC domain-containing protein</fullName>
    </recommendedName>
</protein>
<feature type="compositionally biased region" description="Basic and acidic residues" evidence="1">
    <location>
        <begin position="312"/>
        <end position="321"/>
    </location>
</feature>
<feature type="transmembrane region" description="Helical" evidence="2">
    <location>
        <begin position="215"/>
        <end position="239"/>
    </location>
</feature>
<evidence type="ECO:0000256" key="2">
    <source>
        <dbReference type="SAM" id="Phobius"/>
    </source>
</evidence>
<sequence>MASLEGHHHGRPKYNPHVANLVNESISSLAPFAALILTVTLVIFFLVRFYLLESWLIPKYYKCYAGLNEVNRRGFVNHHIAGIVKIIMAIVGAYPFFSIAFGHATVRTPFGGSKIVTLGDVLLVLNQIFIAMYVFELLFRAKLSPVAVLHHIGAVIIAQSAVAISLNWHHERDAMIEFMLCFVWGFFDIVAEFWPHVAIIQYRIYPDAHAFLKKVFRFCCISTFAGTVIETITVMWLFGSLWNRWSLSFKVVTPLLHVVFSAAQLWGAWNFRCMWLKQKKLAEGGKKDEEARPASSSTSSEGSGGSTLVEGGDARLEASVV</sequence>
<evidence type="ECO:0000313" key="3">
    <source>
        <dbReference type="EMBL" id="CAI6338175.1"/>
    </source>
</evidence>
<dbReference type="EMBL" id="CAOQHR010000008">
    <property type="protein sequence ID" value="CAI6338175.1"/>
    <property type="molecule type" value="Genomic_DNA"/>
</dbReference>
<dbReference type="Proteomes" id="UP001152607">
    <property type="component" value="Unassembled WGS sequence"/>
</dbReference>
<keyword evidence="2" id="KW-1133">Transmembrane helix</keyword>
<evidence type="ECO:0000313" key="4">
    <source>
        <dbReference type="Proteomes" id="UP001152607"/>
    </source>
</evidence>
<feature type="transmembrane region" description="Helical" evidence="2">
    <location>
        <begin position="29"/>
        <end position="51"/>
    </location>
</feature>
<evidence type="ECO:0000256" key="1">
    <source>
        <dbReference type="SAM" id="MobiDB-lite"/>
    </source>
</evidence>
<feature type="region of interest" description="Disordered" evidence="1">
    <location>
        <begin position="282"/>
        <end position="321"/>
    </location>
</feature>
<name>A0A9W4ULH3_9PLEO</name>